<name>A0A8H6SEK0_9AGAR</name>
<dbReference type="GeneID" id="59348370"/>
<dbReference type="NCBIfam" id="TIGR02228">
    <property type="entry name" value="sigpep_I_arch"/>
    <property type="match status" value="1"/>
</dbReference>
<evidence type="ECO:0000313" key="18">
    <source>
        <dbReference type="EMBL" id="KAF7296907.1"/>
    </source>
</evidence>
<gene>
    <name evidence="18" type="ORF">MIND_00922500</name>
</gene>
<keyword evidence="10" id="KW-0735">Signal-anchor</keyword>
<dbReference type="GO" id="GO:0004252">
    <property type="term" value="F:serine-type endopeptidase activity"/>
    <property type="evidence" value="ECO:0007669"/>
    <property type="project" value="InterPro"/>
</dbReference>
<dbReference type="InterPro" id="IPR015927">
    <property type="entry name" value="Peptidase_S24_S26A/B/C"/>
</dbReference>
<evidence type="ECO:0000256" key="8">
    <source>
        <dbReference type="ARBA" id="ARBA00022801"/>
    </source>
</evidence>
<feature type="signal peptide" evidence="16">
    <location>
        <begin position="1"/>
        <end position="23"/>
    </location>
</feature>
<accession>A0A8H6SEK0</accession>
<dbReference type="EC" id="3.4.21.89" evidence="4 15"/>
<evidence type="ECO:0000259" key="17">
    <source>
        <dbReference type="Pfam" id="PF00717"/>
    </source>
</evidence>
<feature type="chain" id="PRO_5034971434" description="Signal peptidase complex catalytic subunit SEC11" evidence="16">
    <location>
        <begin position="24"/>
        <end position="167"/>
    </location>
</feature>
<organism evidence="18 19">
    <name type="scientific">Mycena indigotica</name>
    <dbReference type="NCBI Taxonomy" id="2126181"/>
    <lineage>
        <taxon>Eukaryota</taxon>
        <taxon>Fungi</taxon>
        <taxon>Dikarya</taxon>
        <taxon>Basidiomycota</taxon>
        <taxon>Agaricomycotina</taxon>
        <taxon>Agaricomycetes</taxon>
        <taxon>Agaricomycetidae</taxon>
        <taxon>Agaricales</taxon>
        <taxon>Marasmiineae</taxon>
        <taxon>Mycenaceae</taxon>
        <taxon>Mycena</taxon>
    </lineage>
</organism>
<reference evidence="18" key="1">
    <citation type="submission" date="2020-05" db="EMBL/GenBank/DDBJ databases">
        <title>Mycena genomes resolve the evolution of fungal bioluminescence.</title>
        <authorList>
            <person name="Tsai I.J."/>
        </authorList>
    </citation>
    <scope>NUCLEOTIDE SEQUENCE</scope>
    <source>
        <strain evidence="18">171206Taipei</strain>
    </source>
</reference>
<dbReference type="InterPro" id="IPR036286">
    <property type="entry name" value="LexA/Signal_pep-like_sf"/>
</dbReference>
<evidence type="ECO:0000256" key="15">
    <source>
        <dbReference type="RuleBase" id="RU362047"/>
    </source>
</evidence>
<keyword evidence="16" id="KW-0732">Signal</keyword>
<protein>
    <recommendedName>
        <fullName evidence="5 15">Signal peptidase complex catalytic subunit SEC11</fullName>
        <ecNumber evidence="4 15">3.4.21.89</ecNumber>
    </recommendedName>
</protein>
<dbReference type="PANTHER" id="PTHR10806:SF6">
    <property type="entry name" value="SIGNAL PEPTIDASE COMPLEX CATALYTIC SUBUNIT SEC11"/>
    <property type="match status" value="1"/>
</dbReference>
<keyword evidence="12" id="KW-0472">Membrane</keyword>
<dbReference type="OrthoDB" id="10257561at2759"/>
<comment type="subcellular location">
    <subcellularLocation>
        <location evidence="2">Endoplasmic reticulum membrane</location>
        <topology evidence="2">Single-pass type II membrane protein</topology>
    </subcellularLocation>
</comment>
<proteinExistence type="inferred from homology"/>
<comment type="subunit">
    <text evidence="14">Component of the signal peptidase complex (SPC) composed of a catalytic subunit SEC11 and three accessory subunits SPC1, SPC2 and SPC3. The complex induces a local thinning of the ER membrane which is used to measure the length of the signal peptide (SP) h-region of protein substrates. This ensures the selectivity of the complex towards h-regions shorter than 18-20 amino acids. SPC associates with the translocon complex.</text>
</comment>
<dbReference type="PANTHER" id="PTHR10806">
    <property type="entry name" value="SIGNAL PEPTIDASE COMPLEX CATALYTIC SUBUNIT SEC11"/>
    <property type="match status" value="1"/>
</dbReference>
<keyword evidence="11" id="KW-1133">Transmembrane helix</keyword>
<evidence type="ECO:0000256" key="6">
    <source>
        <dbReference type="ARBA" id="ARBA00022670"/>
    </source>
</evidence>
<dbReference type="GO" id="GO:0006465">
    <property type="term" value="P:signal peptide processing"/>
    <property type="evidence" value="ECO:0007669"/>
    <property type="project" value="UniProtKB-UniRule"/>
</dbReference>
<evidence type="ECO:0000256" key="9">
    <source>
        <dbReference type="ARBA" id="ARBA00022824"/>
    </source>
</evidence>
<dbReference type="GO" id="GO:0009003">
    <property type="term" value="F:signal peptidase activity"/>
    <property type="evidence" value="ECO:0007669"/>
    <property type="project" value="UniProtKB-EC"/>
</dbReference>
<evidence type="ECO:0000256" key="10">
    <source>
        <dbReference type="ARBA" id="ARBA00022968"/>
    </source>
</evidence>
<comment type="catalytic activity">
    <reaction evidence="1 15">
        <text>Cleavage of hydrophobic, N-terminal signal or leader sequences from secreted and periplasmic proteins.</text>
        <dbReference type="EC" id="3.4.21.89"/>
    </reaction>
</comment>
<dbReference type="PROSITE" id="PS00761">
    <property type="entry name" value="SPASE_I_3"/>
    <property type="match status" value="1"/>
</dbReference>
<evidence type="ECO:0000256" key="13">
    <source>
        <dbReference type="ARBA" id="ARBA00045533"/>
    </source>
</evidence>
<evidence type="ECO:0000256" key="12">
    <source>
        <dbReference type="ARBA" id="ARBA00023136"/>
    </source>
</evidence>
<comment type="similarity">
    <text evidence="3 15">Belongs to the peptidase S26B family.</text>
</comment>
<evidence type="ECO:0000256" key="7">
    <source>
        <dbReference type="ARBA" id="ARBA00022692"/>
    </source>
</evidence>
<dbReference type="InterPro" id="IPR019758">
    <property type="entry name" value="Pept_S26A_signal_pept_1_CS"/>
</dbReference>
<evidence type="ECO:0000313" key="19">
    <source>
        <dbReference type="Proteomes" id="UP000636479"/>
    </source>
</evidence>
<comment type="caution">
    <text evidence="18">The sequence shown here is derived from an EMBL/GenBank/DDBJ whole genome shotgun (WGS) entry which is preliminary data.</text>
</comment>
<dbReference type="InterPro" id="IPR001733">
    <property type="entry name" value="Peptidase_S26B"/>
</dbReference>
<keyword evidence="19" id="KW-1185">Reference proteome</keyword>
<dbReference type="SUPFAM" id="SSF51306">
    <property type="entry name" value="LexA/Signal peptidase"/>
    <property type="match status" value="1"/>
</dbReference>
<dbReference type="InterPro" id="IPR019533">
    <property type="entry name" value="Peptidase_S26"/>
</dbReference>
<evidence type="ECO:0000256" key="5">
    <source>
        <dbReference type="ARBA" id="ARBA00019685"/>
    </source>
</evidence>
<dbReference type="CDD" id="cd06530">
    <property type="entry name" value="S26_SPase_I"/>
    <property type="match status" value="1"/>
</dbReference>
<keyword evidence="7" id="KW-0812">Transmembrane</keyword>
<comment type="function">
    <text evidence="13">Catalytic component of the signal peptidase complex (SPC) which catalyzes the cleavage of N-terminal signal sequences from nascent proteins as they are translocated into the lumen of the endoplasmic reticulum. Specifically cleaves N-terminal signal peptides that contain a hydrophobic alpha-helix (h-region) shorter than 18-20 amino acids.</text>
</comment>
<dbReference type="Gene3D" id="2.10.109.10">
    <property type="entry name" value="Umud Fragment, subunit A"/>
    <property type="match status" value="1"/>
</dbReference>
<evidence type="ECO:0000256" key="2">
    <source>
        <dbReference type="ARBA" id="ARBA00004648"/>
    </source>
</evidence>
<evidence type="ECO:0000256" key="3">
    <source>
        <dbReference type="ARBA" id="ARBA00011035"/>
    </source>
</evidence>
<evidence type="ECO:0000256" key="14">
    <source>
        <dbReference type="ARBA" id="ARBA00047037"/>
    </source>
</evidence>
<keyword evidence="9 15" id="KW-0256">Endoplasmic reticulum</keyword>
<dbReference type="RefSeq" id="XP_037217266.1">
    <property type="nucleotide sequence ID" value="XM_037365854.1"/>
</dbReference>
<keyword evidence="8 15" id="KW-0378">Hydrolase</keyword>
<sequence>MGRIRRTLLQGLLFASSLSSSYMAYAAAGILTNCKSPAVVVLTGSMEPGIHRGDLLFLSNWSPQEYQNGDITVYEVPGQMVPIVHRVLEMRESGASPRRFMTKGDNNDVNDISLYNGLEWLEPEHLVGKVQGIIPYVGYVSIIFNEYPRVRNAVFLLLGLSSYMVSG</sequence>
<feature type="domain" description="Peptidase S24/S26A/S26B/S26C" evidence="17">
    <location>
        <begin position="22"/>
        <end position="91"/>
    </location>
</feature>
<keyword evidence="6 15" id="KW-0645">Protease</keyword>
<evidence type="ECO:0000256" key="11">
    <source>
        <dbReference type="ARBA" id="ARBA00022989"/>
    </source>
</evidence>
<dbReference type="Pfam" id="PF00717">
    <property type="entry name" value="Peptidase_S24"/>
    <property type="match status" value="1"/>
</dbReference>
<dbReference type="Proteomes" id="UP000636479">
    <property type="component" value="Unassembled WGS sequence"/>
</dbReference>
<evidence type="ECO:0000256" key="16">
    <source>
        <dbReference type="SAM" id="SignalP"/>
    </source>
</evidence>
<dbReference type="GO" id="GO:0005787">
    <property type="term" value="C:signal peptidase complex"/>
    <property type="evidence" value="ECO:0007669"/>
    <property type="project" value="TreeGrafter"/>
</dbReference>
<evidence type="ECO:0000256" key="1">
    <source>
        <dbReference type="ARBA" id="ARBA00000677"/>
    </source>
</evidence>
<dbReference type="PRINTS" id="PR00728">
    <property type="entry name" value="SIGNALPTASE"/>
</dbReference>
<dbReference type="EMBL" id="JACAZF010000008">
    <property type="protein sequence ID" value="KAF7296907.1"/>
    <property type="molecule type" value="Genomic_DNA"/>
</dbReference>
<dbReference type="AlphaFoldDB" id="A0A8H6SEK0"/>
<evidence type="ECO:0000256" key="4">
    <source>
        <dbReference type="ARBA" id="ARBA00013208"/>
    </source>
</evidence>